<dbReference type="InterPro" id="IPR025877">
    <property type="entry name" value="MobA-like_NTP_Trfase"/>
</dbReference>
<comment type="caution">
    <text evidence="5">The sequence shown here is derived from an EMBL/GenBank/DDBJ whole genome shotgun (WGS) entry which is preliminary data.</text>
</comment>
<dbReference type="SUPFAM" id="SSF53448">
    <property type="entry name" value="Nucleotide-diphospho-sugar transferases"/>
    <property type="match status" value="1"/>
</dbReference>
<reference evidence="5 6" key="1">
    <citation type="submission" date="2019-01" db="EMBL/GenBank/DDBJ databases">
        <title>Vibrio BEI176 sp. nov, a marine bacterium isolated from China: eastern marignal seas.</title>
        <authorList>
            <person name="Li B."/>
        </authorList>
    </citation>
    <scope>NUCLEOTIDE SEQUENCE [LARGE SCALE GENOMIC DNA]</scope>
    <source>
        <strain evidence="5 6">BEI176</strain>
    </source>
</reference>
<dbReference type="PANTHER" id="PTHR43584:SF8">
    <property type="entry name" value="N-ACETYLMURAMATE ALPHA-1-PHOSPHATE URIDYLYLTRANSFERASE"/>
    <property type="match status" value="1"/>
</dbReference>
<dbReference type="PANTHER" id="PTHR43584">
    <property type="entry name" value="NUCLEOTIDYL TRANSFERASE"/>
    <property type="match status" value="1"/>
</dbReference>
<dbReference type="EMBL" id="SATR01000055">
    <property type="protein sequence ID" value="TFH89598.1"/>
    <property type="molecule type" value="Genomic_DNA"/>
</dbReference>
<evidence type="ECO:0000256" key="1">
    <source>
        <dbReference type="ARBA" id="ARBA00022679"/>
    </source>
</evidence>
<accession>A0A4Y8WB24</accession>
<evidence type="ECO:0000259" key="4">
    <source>
        <dbReference type="Pfam" id="PF12804"/>
    </source>
</evidence>
<name>A0A4Y8WB24_9VIBR</name>
<gene>
    <name evidence="5" type="ORF">ELS82_21345</name>
</gene>
<keyword evidence="3" id="KW-0460">Magnesium</keyword>
<organism evidence="5 6">
    <name type="scientific">Vibrio ouci</name>
    <dbReference type="NCBI Taxonomy" id="2499078"/>
    <lineage>
        <taxon>Bacteria</taxon>
        <taxon>Pseudomonadati</taxon>
        <taxon>Pseudomonadota</taxon>
        <taxon>Gammaproteobacteria</taxon>
        <taxon>Vibrionales</taxon>
        <taxon>Vibrionaceae</taxon>
        <taxon>Vibrio</taxon>
    </lineage>
</organism>
<dbReference type="InterPro" id="IPR029044">
    <property type="entry name" value="Nucleotide-diphossugar_trans"/>
</dbReference>
<keyword evidence="2" id="KW-0548">Nucleotidyltransferase</keyword>
<dbReference type="InterPro" id="IPR050065">
    <property type="entry name" value="GlmU-like"/>
</dbReference>
<dbReference type="Pfam" id="PF12804">
    <property type="entry name" value="NTP_transf_3"/>
    <property type="match status" value="1"/>
</dbReference>
<dbReference type="GO" id="GO:0016779">
    <property type="term" value="F:nucleotidyltransferase activity"/>
    <property type="evidence" value="ECO:0007669"/>
    <property type="project" value="UniProtKB-KW"/>
</dbReference>
<evidence type="ECO:0000256" key="3">
    <source>
        <dbReference type="ARBA" id="ARBA00022842"/>
    </source>
</evidence>
<feature type="domain" description="MobA-like NTP transferase" evidence="4">
    <location>
        <begin position="5"/>
        <end position="142"/>
    </location>
</feature>
<protein>
    <recommendedName>
        <fullName evidence="4">MobA-like NTP transferase domain-containing protein</fullName>
    </recommendedName>
</protein>
<dbReference type="Gene3D" id="3.90.550.10">
    <property type="entry name" value="Spore Coat Polysaccharide Biosynthesis Protein SpsA, Chain A"/>
    <property type="match status" value="1"/>
</dbReference>
<evidence type="ECO:0000256" key="2">
    <source>
        <dbReference type="ARBA" id="ARBA00022695"/>
    </source>
</evidence>
<keyword evidence="6" id="KW-1185">Reference proteome</keyword>
<dbReference type="AlphaFoldDB" id="A0A4Y8WB24"/>
<evidence type="ECO:0000313" key="6">
    <source>
        <dbReference type="Proteomes" id="UP000297753"/>
    </source>
</evidence>
<dbReference type="OrthoDB" id="9788272at2"/>
<proteinExistence type="predicted"/>
<keyword evidence="1" id="KW-0808">Transferase</keyword>
<sequence>MVKVLLLAAGIGSRLGNLTADKHKSLLAINGEQSILDYQLRSMDKAGLNEVNIVVGHCSESLALYCQRYSKRHDISLIKNDHYASKNIDWSVYLGLTSIDEDLIYIEGDMVLQSEILTELKQSTADICLIVDQQPKSQHVDTVVRSLAERDTLFIDVKEHGFHSDASLENALGEFVCAIKISNRARQLLLDKLATFEFDGVIQFYSAINDILPEVSFCYRDCQQFDWVEVDNVKDLERAKELCQTTNFGLDKD</sequence>
<dbReference type="Proteomes" id="UP000297753">
    <property type="component" value="Unassembled WGS sequence"/>
</dbReference>
<evidence type="ECO:0000313" key="5">
    <source>
        <dbReference type="EMBL" id="TFH89598.1"/>
    </source>
</evidence>